<dbReference type="eggNOG" id="ENOG502ZCKG">
    <property type="taxonomic scope" value="Bacteria"/>
</dbReference>
<dbReference type="AlphaFoldDB" id="B8FN05"/>
<dbReference type="Proteomes" id="UP000000739">
    <property type="component" value="Chromosome"/>
</dbReference>
<feature type="transmembrane region" description="Helical" evidence="1">
    <location>
        <begin position="202"/>
        <end position="219"/>
    </location>
</feature>
<dbReference type="EMBL" id="CP001322">
    <property type="protein sequence ID" value="ACL05875.1"/>
    <property type="molecule type" value="Genomic_DNA"/>
</dbReference>
<dbReference type="RefSeq" id="WP_015948922.1">
    <property type="nucleotide sequence ID" value="NC_011768.1"/>
</dbReference>
<feature type="transmembrane region" description="Helical" evidence="1">
    <location>
        <begin position="368"/>
        <end position="387"/>
    </location>
</feature>
<sequence>MLPANSWVRSFGFWILIGLTAWFAHFSLSGNFLFYEDDYAKVVDAMARNFDESVYNFYCHCRDWPQGRPLGFALIAPFSCIGVKIAGLQGVYITGFLMLLANAALFFLLMRRFAGENAAVFGTLAFCLFPAVTVKAWATHFMGNEPAIFFMLAAFLLYLSRHRRWSYLLIFLATITYESTLLPFAAAPLLDLKSEERLARRLLRHWAALAVLLAVYCLIRMNLGEPRMTRQLASMGLGQISYKALTAMLIGPWTILKSFALPPLPNSGVFSMSGVVSMAVIFLCSLGALVWRTERRDQPFAIPWNKIVPAFVLLALSYPMAFFPPHWPPVALATTASRVHFAATAGGSMAVGIILAYLFELAAHKGKTAVFVVFASCYFALLGGYHLSVQKDYAKSARLQKEFWTQVLALCPDMGEDAVIFAEQPLWDHPGLMSVHSWATRLVLEKLVRFPKEWENPPRLYCMDQWVKDHVFQEPDKIVWREIIYDEVYRPHILEPENVIVLGRREDGRMMRRFGVYRLGPHNKVLLDLKPIGPPSLHMHSKGPAWEYVIGKKLTSNSSFAQEIWEGDRYNHLK</sequence>
<feature type="transmembrane region" description="Helical" evidence="1">
    <location>
        <begin position="268"/>
        <end position="291"/>
    </location>
</feature>
<keyword evidence="1" id="KW-1133">Transmembrane helix</keyword>
<feature type="transmembrane region" description="Helical" evidence="1">
    <location>
        <begin position="303"/>
        <end position="321"/>
    </location>
</feature>
<organism evidence="2 3">
    <name type="scientific">Desulfatibacillum aliphaticivorans</name>
    <dbReference type="NCBI Taxonomy" id="218208"/>
    <lineage>
        <taxon>Bacteria</taxon>
        <taxon>Pseudomonadati</taxon>
        <taxon>Thermodesulfobacteriota</taxon>
        <taxon>Desulfobacteria</taxon>
        <taxon>Desulfobacterales</taxon>
        <taxon>Desulfatibacillaceae</taxon>
        <taxon>Desulfatibacillum</taxon>
    </lineage>
</organism>
<feature type="transmembrane region" description="Helical" evidence="1">
    <location>
        <begin position="341"/>
        <end position="359"/>
    </location>
</feature>
<name>B8FN05_DESAL</name>
<evidence type="ECO:0000313" key="2">
    <source>
        <dbReference type="EMBL" id="ACL05875.1"/>
    </source>
</evidence>
<feature type="transmembrane region" description="Helical" evidence="1">
    <location>
        <begin position="117"/>
        <end position="137"/>
    </location>
</feature>
<evidence type="ECO:0000313" key="3">
    <source>
        <dbReference type="Proteomes" id="UP000000739"/>
    </source>
</evidence>
<feature type="transmembrane region" description="Helical" evidence="1">
    <location>
        <begin position="240"/>
        <end position="256"/>
    </location>
</feature>
<protein>
    <recommendedName>
        <fullName evidence="4">Glycosyltransferase RgtA/B/C/D-like domain-containing protein</fullName>
    </recommendedName>
</protein>
<keyword evidence="3" id="KW-1185">Reference proteome</keyword>
<feature type="transmembrane region" description="Helical" evidence="1">
    <location>
        <begin position="167"/>
        <end position="190"/>
    </location>
</feature>
<accession>B8FN05</accession>
<evidence type="ECO:0000256" key="1">
    <source>
        <dbReference type="SAM" id="Phobius"/>
    </source>
</evidence>
<gene>
    <name evidence="2" type="ordered locus">Dalk_4193</name>
</gene>
<dbReference type="HOGENOM" id="CLU_485558_0_0_7"/>
<proteinExistence type="predicted"/>
<feature type="transmembrane region" description="Helical" evidence="1">
    <location>
        <begin position="12"/>
        <end position="34"/>
    </location>
</feature>
<keyword evidence="1" id="KW-0472">Membrane</keyword>
<dbReference type="KEGG" id="dal:Dalk_4193"/>
<reference evidence="2 3" key="1">
    <citation type="journal article" date="2012" name="Environ. Microbiol.">
        <title>The genome sequence of Desulfatibacillum alkenivorans AK-01: a blueprint for anaerobic alkane oxidation.</title>
        <authorList>
            <person name="Callaghan A.V."/>
            <person name="Morris B.E."/>
            <person name="Pereira I.A."/>
            <person name="McInerney M.J."/>
            <person name="Austin R.N."/>
            <person name="Groves J.T."/>
            <person name="Kukor J.J."/>
            <person name="Suflita J.M."/>
            <person name="Young L.Y."/>
            <person name="Zylstra G.J."/>
            <person name="Wawrik B."/>
        </authorList>
    </citation>
    <scope>NUCLEOTIDE SEQUENCE [LARGE SCALE GENOMIC DNA]</scope>
    <source>
        <strain evidence="2 3">AK-01</strain>
    </source>
</reference>
<evidence type="ECO:0008006" key="4">
    <source>
        <dbReference type="Google" id="ProtNLM"/>
    </source>
</evidence>
<feature type="transmembrane region" description="Helical" evidence="1">
    <location>
        <begin position="91"/>
        <end position="110"/>
    </location>
</feature>
<keyword evidence="1" id="KW-0812">Transmembrane</keyword>
<feature type="transmembrane region" description="Helical" evidence="1">
    <location>
        <begin position="143"/>
        <end position="160"/>
    </location>
</feature>